<organism evidence="2 3">
    <name type="scientific">Candidatus Dojkabacteria bacterium</name>
    <dbReference type="NCBI Taxonomy" id="2099670"/>
    <lineage>
        <taxon>Bacteria</taxon>
        <taxon>Candidatus Dojkabacteria</taxon>
    </lineage>
</organism>
<keyword evidence="1" id="KW-1133">Transmembrane helix</keyword>
<evidence type="ECO:0000313" key="2">
    <source>
        <dbReference type="EMBL" id="RMD77760.1"/>
    </source>
</evidence>
<dbReference type="EMBL" id="RFKV01000003">
    <property type="protein sequence ID" value="RMD77760.1"/>
    <property type="molecule type" value="Genomic_DNA"/>
</dbReference>
<feature type="transmembrane region" description="Helical" evidence="1">
    <location>
        <begin position="12"/>
        <end position="32"/>
    </location>
</feature>
<protein>
    <submittedName>
        <fullName evidence="2">Uncharacterized protein</fullName>
    </submittedName>
</protein>
<dbReference type="AlphaFoldDB" id="A0A3M0Z031"/>
<sequence>MNFRSSDYKKAQILLITLIVISIISTILLFLMNTVSINTNQIVNTRLYNQSLSTTENLIKEKINYLLNDLNLNRLSDTCEEIIQSRKFSCAIYSRLDEAELFTELQIEDKRKLERYELNKDQTFLVKLSGYKGNFTVDLYQNVALEFALIYKIGNTLNKIVDVFDIGQNISSTQLISSLSSTFVLLPTSRNNSLVSFDINILNWLSRNGITNINTIDALYLLVTPRTIKDIYSVVLNLDSSIPDSLPYIVREFKARSSFRNRSQSPVIELLSQVTITEQYDSNFFYSILIEEGI</sequence>
<keyword evidence="1" id="KW-0472">Membrane</keyword>
<dbReference type="Proteomes" id="UP000269410">
    <property type="component" value="Unassembled WGS sequence"/>
</dbReference>
<evidence type="ECO:0000256" key="1">
    <source>
        <dbReference type="SAM" id="Phobius"/>
    </source>
</evidence>
<accession>A0A3M0Z031</accession>
<name>A0A3M0Z031_9BACT</name>
<comment type="caution">
    <text evidence="2">The sequence shown here is derived from an EMBL/GenBank/DDBJ whole genome shotgun (WGS) entry which is preliminary data.</text>
</comment>
<reference evidence="2 3" key="1">
    <citation type="submission" date="2018-10" db="EMBL/GenBank/DDBJ databases">
        <title>Thermophilic Lithotrophy and Phototrophy in an Intertidal, Iron-rich, Geothermal Spring.</title>
        <authorList>
            <person name="Ward L.M."/>
            <person name="Idei A."/>
            <person name="Nakagawa M."/>
            <person name="Ueno Y."/>
            <person name="Fischer W."/>
            <person name="Mcglynn S.E."/>
        </authorList>
    </citation>
    <scope>NUCLEOTIDE SEQUENCE [LARGE SCALE GENOMIC DNA]</scope>
    <source>
        <strain evidence="2">J137</strain>
    </source>
</reference>
<keyword evidence="1" id="KW-0812">Transmembrane</keyword>
<evidence type="ECO:0000313" key="3">
    <source>
        <dbReference type="Proteomes" id="UP000269410"/>
    </source>
</evidence>
<gene>
    <name evidence="2" type="ORF">D6810_00075</name>
</gene>
<proteinExistence type="predicted"/>